<gene>
    <name evidence="1" type="ORF">EVAR_2970_1</name>
</gene>
<dbReference type="Proteomes" id="UP000299102">
    <property type="component" value="Unassembled WGS sequence"/>
</dbReference>
<dbReference type="OrthoDB" id="411871at2759"/>
<organism evidence="1 2">
    <name type="scientific">Eumeta variegata</name>
    <name type="common">Bagworm moth</name>
    <name type="synonym">Eumeta japonica</name>
    <dbReference type="NCBI Taxonomy" id="151549"/>
    <lineage>
        <taxon>Eukaryota</taxon>
        <taxon>Metazoa</taxon>
        <taxon>Ecdysozoa</taxon>
        <taxon>Arthropoda</taxon>
        <taxon>Hexapoda</taxon>
        <taxon>Insecta</taxon>
        <taxon>Pterygota</taxon>
        <taxon>Neoptera</taxon>
        <taxon>Endopterygota</taxon>
        <taxon>Lepidoptera</taxon>
        <taxon>Glossata</taxon>
        <taxon>Ditrysia</taxon>
        <taxon>Tineoidea</taxon>
        <taxon>Psychidae</taxon>
        <taxon>Oiketicinae</taxon>
        <taxon>Eumeta</taxon>
    </lineage>
</organism>
<evidence type="ECO:0000313" key="2">
    <source>
        <dbReference type="Proteomes" id="UP000299102"/>
    </source>
</evidence>
<keyword evidence="2" id="KW-1185">Reference proteome</keyword>
<evidence type="ECO:0000313" key="1">
    <source>
        <dbReference type="EMBL" id="GBP05438.1"/>
    </source>
</evidence>
<dbReference type="AlphaFoldDB" id="A0A4C1SW77"/>
<reference evidence="1 2" key="1">
    <citation type="journal article" date="2019" name="Commun. Biol.">
        <title>The bagworm genome reveals a unique fibroin gene that provides high tensile strength.</title>
        <authorList>
            <person name="Kono N."/>
            <person name="Nakamura H."/>
            <person name="Ohtoshi R."/>
            <person name="Tomita M."/>
            <person name="Numata K."/>
            <person name="Arakawa K."/>
        </authorList>
    </citation>
    <scope>NUCLEOTIDE SEQUENCE [LARGE SCALE GENOMIC DNA]</scope>
</reference>
<sequence>MRPPKRRQYVVEEYVKAKEDRESIWDGVYRVIGDTEKYRVDVLFKENLGQTCSPDESAIFLANTYFPKVHVDIDNPYRTELRRCTDENDFAPEALDILAVANPSFTEAEIILMVSLDIVEAFENMVAGHKEPAACPQMSGKPLRYRDGLLARSESCGSLSEAEL</sequence>
<dbReference type="EMBL" id="BGZK01000018">
    <property type="protein sequence ID" value="GBP05438.1"/>
    <property type="molecule type" value="Genomic_DNA"/>
</dbReference>
<comment type="caution">
    <text evidence="1">The sequence shown here is derived from an EMBL/GenBank/DDBJ whole genome shotgun (WGS) entry which is preliminary data.</text>
</comment>
<name>A0A4C1SW77_EUMVA</name>
<proteinExistence type="predicted"/>
<protein>
    <submittedName>
        <fullName evidence="1">Uncharacterized protein</fullName>
    </submittedName>
</protein>
<accession>A0A4C1SW77</accession>